<gene>
    <name evidence="3" type="ORF">JY500_00655</name>
</gene>
<feature type="region of interest" description="Disordered" evidence="1">
    <location>
        <begin position="151"/>
        <end position="180"/>
    </location>
</feature>
<evidence type="ECO:0000256" key="1">
    <source>
        <dbReference type="SAM" id="MobiDB-lite"/>
    </source>
</evidence>
<sequence length="180" mass="19568">MKNTKRHVALLFAAGAAALTTAAVLAAPGPGDCPMGDGMPPMHGQKRPIDPARMQQMATKRFDALHDTLKLSAAQEPAWKAYRDGILADMEAMAKNRPDFDALRDKPAPDRMAAMLEHSKLRQAQMEKHLVETRKFYDQLTPEQKKAFDAHSIMGPHGGRGGMRGPRGAAPAPAPKDLQP</sequence>
<feature type="signal peptide" evidence="2">
    <location>
        <begin position="1"/>
        <end position="26"/>
    </location>
</feature>
<evidence type="ECO:0000256" key="2">
    <source>
        <dbReference type="SAM" id="SignalP"/>
    </source>
</evidence>
<name>A0ABX7M604_9RHOO</name>
<dbReference type="InterPro" id="IPR012899">
    <property type="entry name" value="LTXXQ"/>
</dbReference>
<dbReference type="EMBL" id="CP071060">
    <property type="protein sequence ID" value="QSI77195.1"/>
    <property type="molecule type" value="Genomic_DNA"/>
</dbReference>
<evidence type="ECO:0000313" key="4">
    <source>
        <dbReference type="Proteomes" id="UP000663570"/>
    </source>
</evidence>
<accession>A0ABX7M604</accession>
<dbReference type="Pfam" id="PF07813">
    <property type="entry name" value="LTXXQ"/>
    <property type="match status" value="1"/>
</dbReference>
<keyword evidence="4" id="KW-1185">Reference proteome</keyword>
<feature type="compositionally biased region" description="Gly residues" evidence="1">
    <location>
        <begin position="156"/>
        <end position="165"/>
    </location>
</feature>
<keyword evidence="2" id="KW-0732">Signal</keyword>
<dbReference type="Gene3D" id="1.20.120.1490">
    <property type="match status" value="1"/>
</dbReference>
<feature type="chain" id="PRO_5045698281" evidence="2">
    <location>
        <begin position="27"/>
        <end position="180"/>
    </location>
</feature>
<organism evidence="3 4">
    <name type="scientific">Niveibacterium microcysteis</name>
    <dbReference type="NCBI Taxonomy" id="2811415"/>
    <lineage>
        <taxon>Bacteria</taxon>
        <taxon>Pseudomonadati</taxon>
        <taxon>Pseudomonadota</taxon>
        <taxon>Betaproteobacteria</taxon>
        <taxon>Rhodocyclales</taxon>
        <taxon>Rhodocyclaceae</taxon>
        <taxon>Niveibacterium</taxon>
    </lineage>
</organism>
<evidence type="ECO:0000313" key="3">
    <source>
        <dbReference type="EMBL" id="QSI77195.1"/>
    </source>
</evidence>
<dbReference type="RefSeq" id="WP_206254718.1">
    <property type="nucleotide sequence ID" value="NZ_CP071060.1"/>
</dbReference>
<dbReference type="Proteomes" id="UP000663570">
    <property type="component" value="Chromosome"/>
</dbReference>
<protein>
    <submittedName>
        <fullName evidence="3">Spy/CpxP family protein refolding chaperone</fullName>
    </submittedName>
</protein>
<proteinExistence type="predicted"/>
<reference evidence="3 4" key="1">
    <citation type="submission" date="2021-02" db="EMBL/GenBank/DDBJ databases">
        <title>Niveibacterium changnyeongensis HC41.</title>
        <authorList>
            <person name="Kang M."/>
        </authorList>
    </citation>
    <scope>NUCLEOTIDE SEQUENCE [LARGE SCALE GENOMIC DNA]</scope>
    <source>
        <strain evidence="3 4">HC41</strain>
    </source>
</reference>